<evidence type="ECO:0000256" key="4">
    <source>
        <dbReference type="ARBA" id="ARBA00022989"/>
    </source>
</evidence>
<dbReference type="PROSITE" id="PS00022">
    <property type="entry name" value="EGF_1"/>
    <property type="match status" value="1"/>
</dbReference>
<dbReference type="Pfam" id="PF01582">
    <property type="entry name" value="TIR"/>
    <property type="match status" value="1"/>
</dbReference>
<dbReference type="InterPro" id="IPR000157">
    <property type="entry name" value="TIR_dom"/>
</dbReference>
<accession>A0A210PNX5</accession>
<evidence type="ECO:0000256" key="6">
    <source>
        <dbReference type="SAM" id="Phobius"/>
    </source>
</evidence>
<name>A0A210PNX5_MIZYE</name>
<reference evidence="8 9" key="1">
    <citation type="journal article" date="2017" name="Nat. Ecol. Evol.">
        <title>Scallop genome provides insights into evolution of bilaterian karyotype and development.</title>
        <authorList>
            <person name="Wang S."/>
            <person name="Zhang J."/>
            <person name="Jiao W."/>
            <person name="Li J."/>
            <person name="Xun X."/>
            <person name="Sun Y."/>
            <person name="Guo X."/>
            <person name="Huan P."/>
            <person name="Dong B."/>
            <person name="Zhang L."/>
            <person name="Hu X."/>
            <person name="Sun X."/>
            <person name="Wang J."/>
            <person name="Zhao C."/>
            <person name="Wang Y."/>
            <person name="Wang D."/>
            <person name="Huang X."/>
            <person name="Wang R."/>
            <person name="Lv J."/>
            <person name="Li Y."/>
            <person name="Zhang Z."/>
            <person name="Liu B."/>
            <person name="Lu W."/>
            <person name="Hui Y."/>
            <person name="Liang J."/>
            <person name="Zhou Z."/>
            <person name="Hou R."/>
            <person name="Li X."/>
            <person name="Liu Y."/>
            <person name="Li H."/>
            <person name="Ning X."/>
            <person name="Lin Y."/>
            <person name="Zhao L."/>
            <person name="Xing Q."/>
            <person name="Dou J."/>
            <person name="Li Y."/>
            <person name="Mao J."/>
            <person name="Guo H."/>
            <person name="Dou H."/>
            <person name="Li T."/>
            <person name="Mu C."/>
            <person name="Jiang W."/>
            <person name="Fu Q."/>
            <person name="Fu X."/>
            <person name="Miao Y."/>
            <person name="Liu J."/>
            <person name="Yu Q."/>
            <person name="Li R."/>
            <person name="Liao H."/>
            <person name="Li X."/>
            <person name="Kong Y."/>
            <person name="Jiang Z."/>
            <person name="Chourrout D."/>
            <person name="Li R."/>
            <person name="Bao Z."/>
        </authorList>
    </citation>
    <scope>NUCLEOTIDE SEQUENCE [LARGE SCALE GENOMIC DNA]</scope>
    <source>
        <strain evidence="8 9">PY_sf001</strain>
    </source>
</reference>
<organism evidence="8 9">
    <name type="scientific">Mizuhopecten yessoensis</name>
    <name type="common">Japanese scallop</name>
    <name type="synonym">Patinopecten yessoensis</name>
    <dbReference type="NCBI Taxonomy" id="6573"/>
    <lineage>
        <taxon>Eukaryota</taxon>
        <taxon>Metazoa</taxon>
        <taxon>Spiralia</taxon>
        <taxon>Lophotrochozoa</taxon>
        <taxon>Mollusca</taxon>
        <taxon>Bivalvia</taxon>
        <taxon>Autobranchia</taxon>
        <taxon>Pteriomorphia</taxon>
        <taxon>Pectinida</taxon>
        <taxon>Pectinoidea</taxon>
        <taxon>Pectinidae</taxon>
        <taxon>Mizuhopecten</taxon>
    </lineage>
</organism>
<feature type="domain" description="TIR" evidence="7">
    <location>
        <begin position="120"/>
        <end position="265"/>
    </location>
</feature>
<evidence type="ECO:0000313" key="8">
    <source>
        <dbReference type="EMBL" id="OWF38168.1"/>
    </source>
</evidence>
<dbReference type="AlphaFoldDB" id="A0A210PNX5"/>
<gene>
    <name evidence="8" type="ORF">KP79_PYT08806</name>
</gene>
<dbReference type="PRINTS" id="PR01537">
    <property type="entry name" value="INTRLKN1R1F"/>
</dbReference>
<dbReference type="InterPro" id="IPR000742">
    <property type="entry name" value="EGF"/>
</dbReference>
<evidence type="ECO:0000256" key="5">
    <source>
        <dbReference type="ARBA" id="ARBA00023136"/>
    </source>
</evidence>
<evidence type="ECO:0000259" key="7">
    <source>
        <dbReference type="PROSITE" id="PS50104"/>
    </source>
</evidence>
<keyword evidence="9" id="KW-1185">Reference proteome</keyword>
<dbReference type="STRING" id="6573.A0A210PNX5"/>
<evidence type="ECO:0000256" key="3">
    <source>
        <dbReference type="ARBA" id="ARBA00022729"/>
    </source>
</evidence>
<dbReference type="SUPFAM" id="SSF52200">
    <property type="entry name" value="Toll/Interleukin receptor TIR domain"/>
    <property type="match status" value="1"/>
</dbReference>
<evidence type="ECO:0000313" key="9">
    <source>
        <dbReference type="Proteomes" id="UP000242188"/>
    </source>
</evidence>
<protein>
    <submittedName>
        <fullName evidence="8">Protein toll</fullName>
    </submittedName>
</protein>
<comment type="subcellular location">
    <subcellularLocation>
        <location evidence="1">Membrane</location>
    </subcellularLocation>
</comment>
<evidence type="ECO:0000256" key="2">
    <source>
        <dbReference type="ARBA" id="ARBA00022692"/>
    </source>
</evidence>
<keyword evidence="4 6" id="KW-1133">Transmembrane helix</keyword>
<dbReference type="PROSITE" id="PS50104">
    <property type="entry name" value="TIR"/>
    <property type="match status" value="1"/>
</dbReference>
<dbReference type="EMBL" id="NEDP02005572">
    <property type="protein sequence ID" value="OWF38168.1"/>
    <property type="molecule type" value="Genomic_DNA"/>
</dbReference>
<dbReference type="PANTHER" id="PTHR24365">
    <property type="entry name" value="TOLL-LIKE RECEPTOR"/>
    <property type="match status" value="1"/>
</dbReference>
<dbReference type="PANTHER" id="PTHR24365:SF541">
    <property type="entry name" value="PROTEIN TOLL-RELATED"/>
    <property type="match status" value="1"/>
</dbReference>
<keyword evidence="5 6" id="KW-0472">Membrane</keyword>
<dbReference type="OrthoDB" id="1421090at2759"/>
<proteinExistence type="predicted"/>
<dbReference type="SMART" id="SM00255">
    <property type="entry name" value="TIR"/>
    <property type="match status" value="1"/>
</dbReference>
<dbReference type="GO" id="GO:0038023">
    <property type="term" value="F:signaling receptor activity"/>
    <property type="evidence" value="ECO:0007669"/>
    <property type="project" value="TreeGrafter"/>
</dbReference>
<dbReference type="GO" id="GO:0007165">
    <property type="term" value="P:signal transduction"/>
    <property type="evidence" value="ECO:0007669"/>
    <property type="project" value="InterPro"/>
</dbReference>
<dbReference type="Gene3D" id="3.40.50.10140">
    <property type="entry name" value="Toll/interleukin-1 receptor homology (TIR) domain"/>
    <property type="match status" value="1"/>
</dbReference>
<feature type="transmembrane region" description="Helical" evidence="6">
    <location>
        <begin position="70"/>
        <end position="97"/>
    </location>
</feature>
<comment type="caution">
    <text evidence="8">The sequence shown here is derived from an EMBL/GenBank/DDBJ whole genome shotgun (WGS) entry which is preliminary data.</text>
</comment>
<keyword evidence="3" id="KW-0732">Signal</keyword>
<dbReference type="GO" id="GO:0005886">
    <property type="term" value="C:plasma membrane"/>
    <property type="evidence" value="ECO:0007669"/>
    <property type="project" value="TreeGrafter"/>
</dbReference>
<evidence type="ECO:0000256" key="1">
    <source>
        <dbReference type="ARBA" id="ARBA00004370"/>
    </source>
</evidence>
<sequence>MNGGGLQLECECDEGGIGDLCQNQCCLQCAEHGKCRQYINGPEYCYCEYDYEGQFCERKIIIEGQKKDTWYLWVVGVCAGVLGLLILALVIIPYWMWHNRVTVIMKIVHYFQPYEDDDEKTWDAFVSYKSADVDQNFVLHTLFPKLEKELGFTLCMHFRDFLPGETIANNIINAVNNSRRTILILTPRYIESEFTRFEYQVAQHEMLKRKHRIIPVLLEDISDSMSSMDPNLRQIIKSVTYIEYPGSDATEKKLNTFWKRMALSMPKTRSTEEHQKLLDNNNKTSDNNSVNAISVNGEVSVSNHKRETEMTSFTNGGITPIDNSEINVKIIEETSVASKNLKNNIDGELCNKAFIDD</sequence>
<keyword evidence="2 6" id="KW-0812">Transmembrane</keyword>
<dbReference type="Proteomes" id="UP000242188">
    <property type="component" value="Unassembled WGS sequence"/>
</dbReference>
<dbReference type="InterPro" id="IPR035897">
    <property type="entry name" value="Toll_tir_struct_dom_sf"/>
</dbReference>